<keyword evidence="2" id="KW-1185">Reference proteome</keyword>
<gene>
    <name evidence="1" type="ORF">SCOCK_610003</name>
</gene>
<accession>A0A9W4GWR0</accession>
<comment type="caution">
    <text evidence="1">The sequence shown here is derived from an EMBL/GenBank/DDBJ whole genome shotgun (WGS) entry which is preliminary data.</text>
</comment>
<dbReference type="AlphaFoldDB" id="A0A9W4GWR0"/>
<evidence type="ECO:0000313" key="1">
    <source>
        <dbReference type="EMBL" id="CAG6397975.1"/>
    </source>
</evidence>
<sequence length="77" mass="8531">MRARIESGTTIPDRRADIPPHARRTIRDVMAHWSDVPSSVTTQHRTFRRCDLGGSGPAAAFRMTPRRIAPQAGLVPV</sequence>
<proteinExistence type="predicted"/>
<evidence type="ECO:0000313" key="2">
    <source>
        <dbReference type="Proteomes" id="UP001152519"/>
    </source>
</evidence>
<organism evidence="1 2">
    <name type="scientific">Actinacidiphila cocklensis</name>
    <dbReference type="NCBI Taxonomy" id="887465"/>
    <lineage>
        <taxon>Bacteria</taxon>
        <taxon>Bacillati</taxon>
        <taxon>Actinomycetota</taxon>
        <taxon>Actinomycetes</taxon>
        <taxon>Kitasatosporales</taxon>
        <taxon>Streptomycetaceae</taxon>
        <taxon>Actinacidiphila</taxon>
    </lineage>
</organism>
<name>A0A9W4GWR0_9ACTN</name>
<protein>
    <submittedName>
        <fullName evidence="1">Uncharacterized protein</fullName>
    </submittedName>
</protein>
<dbReference type="Proteomes" id="UP001152519">
    <property type="component" value="Unassembled WGS sequence"/>
</dbReference>
<dbReference type="EMBL" id="CAJSLV010000094">
    <property type="protein sequence ID" value="CAG6397975.1"/>
    <property type="molecule type" value="Genomic_DNA"/>
</dbReference>
<reference evidence="1" key="1">
    <citation type="submission" date="2021-05" db="EMBL/GenBank/DDBJ databases">
        <authorList>
            <person name="Arsene-Ploetze F."/>
        </authorList>
    </citation>
    <scope>NUCLEOTIDE SEQUENCE</scope>
    <source>
        <strain evidence="1">DSM 42138</strain>
    </source>
</reference>